<dbReference type="AlphaFoldDB" id="B9S6R4"/>
<gene>
    <name evidence="2" type="ORF">RCOM_0872180</name>
</gene>
<dbReference type="PANTHER" id="PTHR33070:SF109">
    <property type="entry name" value="DOMAIN PROTEIN, PUTATIVE (DUF241)-RELATED"/>
    <property type="match status" value="1"/>
</dbReference>
<dbReference type="InterPro" id="IPR004320">
    <property type="entry name" value="BPS1_pln"/>
</dbReference>
<dbReference type="PANTHER" id="PTHR33070">
    <property type="entry name" value="OS06G0725500 PROTEIN"/>
    <property type="match status" value="1"/>
</dbReference>
<feature type="coiled-coil region" evidence="1">
    <location>
        <begin position="108"/>
        <end position="135"/>
    </location>
</feature>
<evidence type="ECO:0000313" key="3">
    <source>
        <dbReference type="Proteomes" id="UP000008311"/>
    </source>
</evidence>
<dbReference type="eggNOG" id="ENOG502QUY1">
    <property type="taxonomic scope" value="Eukaryota"/>
</dbReference>
<keyword evidence="1" id="KW-0175">Coiled coil</keyword>
<proteinExistence type="predicted"/>
<keyword evidence="3" id="KW-1185">Reference proteome</keyword>
<evidence type="ECO:0000313" key="2">
    <source>
        <dbReference type="EMBL" id="EEF40670.1"/>
    </source>
</evidence>
<sequence>MRKEANKLIAELKQMDNKLGALQLPDQDQHLSALIRVLREVNVKNSSVFQSFLLFLATPVSKPTQSRWSMVSKLMHKRTPACEETQEIVNELQSVDYALNEMSNVDNIQIARKKLQDLEISIEELENCLERVFRHLIKTRASILNIFSQ</sequence>
<accession>B9S6R4</accession>
<dbReference type="Proteomes" id="UP000008311">
    <property type="component" value="Unassembled WGS sequence"/>
</dbReference>
<dbReference type="InParanoid" id="B9S6R4"/>
<dbReference type="STRING" id="3988.B9S6R4"/>
<dbReference type="EMBL" id="EQ973882">
    <property type="protein sequence ID" value="EEF40670.1"/>
    <property type="molecule type" value="Genomic_DNA"/>
</dbReference>
<name>B9S6R4_RICCO</name>
<reference evidence="3" key="1">
    <citation type="journal article" date="2010" name="Nat. Biotechnol.">
        <title>Draft genome sequence of the oilseed species Ricinus communis.</title>
        <authorList>
            <person name="Chan A.P."/>
            <person name="Crabtree J."/>
            <person name="Zhao Q."/>
            <person name="Lorenzi H."/>
            <person name="Orvis J."/>
            <person name="Puiu D."/>
            <person name="Melake-Berhan A."/>
            <person name="Jones K.M."/>
            <person name="Redman J."/>
            <person name="Chen G."/>
            <person name="Cahoon E.B."/>
            <person name="Gedil M."/>
            <person name="Stanke M."/>
            <person name="Haas B.J."/>
            <person name="Wortman J.R."/>
            <person name="Fraser-Liggett C.M."/>
            <person name="Ravel J."/>
            <person name="Rabinowicz P.D."/>
        </authorList>
    </citation>
    <scope>NUCLEOTIDE SEQUENCE [LARGE SCALE GENOMIC DNA]</scope>
    <source>
        <strain evidence="3">cv. Hale</strain>
    </source>
</reference>
<dbReference type="GO" id="GO:0048367">
    <property type="term" value="P:shoot system development"/>
    <property type="evidence" value="ECO:0007669"/>
    <property type="project" value="InterPro"/>
</dbReference>
<organism evidence="2 3">
    <name type="scientific">Ricinus communis</name>
    <name type="common">Castor bean</name>
    <dbReference type="NCBI Taxonomy" id="3988"/>
    <lineage>
        <taxon>Eukaryota</taxon>
        <taxon>Viridiplantae</taxon>
        <taxon>Streptophyta</taxon>
        <taxon>Embryophyta</taxon>
        <taxon>Tracheophyta</taxon>
        <taxon>Spermatophyta</taxon>
        <taxon>Magnoliopsida</taxon>
        <taxon>eudicotyledons</taxon>
        <taxon>Gunneridae</taxon>
        <taxon>Pentapetalae</taxon>
        <taxon>rosids</taxon>
        <taxon>fabids</taxon>
        <taxon>Malpighiales</taxon>
        <taxon>Euphorbiaceae</taxon>
        <taxon>Acalyphoideae</taxon>
        <taxon>Acalypheae</taxon>
        <taxon>Ricinus</taxon>
    </lineage>
</organism>
<dbReference type="Pfam" id="PF03087">
    <property type="entry name" value="BPS1"/>
    <property type="match status" value="1"/>
</dbReference>
<dbReference type="GO" id="GO:0048364">
    <property type="term" value="P:root development"/>
    <property type="evidence" value="ECO:0007669"/>
    <property type="project" value="InterPro"/>
</dbReference>
<protein>
    <submittedName>
        <fullName evidence="2">Uncharacterized protein</fullName>
    </submittedName>
</protein>
<evidence type="ECO:0000256" key="1">
    <source>
        <dbReference type="SAM" id="Coils"/>
    </source>
</evidence>